<evidence type="ECO:0000256" key="2">
    <source>
        <dbReference type="ARBA" id="ARBA00022723"/>
    </source>
</evidence>
<dbReference type="InterPro" id="IPR013342">
    <property type="entry name" value="Mandelate_racemase_C"/>
</dbReference>
<dbReference type="InterPro" id="IPR013341">
    <property type="entry name" value="Mandelate_racemase_N_dom"/>
</dbReference>
<dbReference type="RefSeq" id="WP_166915611.1">
    <property type="nucleotide sequence ID" value="NZ_CP050253.1"/>
</dbReference>
<dbReference type="CDD" id="cd03316">
    <property type="entry name" value="MR_like"/>
    <property type="match status" value="1"/>
</dbReference>
<reference evidence="5 6" key="1">
    <citation type="submission" date="2020-03" db="EMBL/GenBank/DDBJ databases">
        <title>Complete genome sequence of Orbus sp. IPMB12 (BCRC 80908).</title>
        <authorList>
            <person name="Lo W.-S."/>
            <person name="Chang T.-H."/>
            <person name="Kuo C.-H."/>
        </authorList>
    </citation>
    <scope>NUCLEOTIDE SEQUENCE [LARGE SCALE GENOMIC DNA]</scope>
    <source>
        <strain evidence="5 6">IPMB12</strain>
    </source>
</reference>
<dbReference type="GO" id="GO:0016052">
    <property type="term" value="P:carbohydrate catabolic process"/>
    <property type="evidence" value="ECO:0007669"/>
    <property type="project" value="TreeGrafter"/>
</dbReference>
<dbReference type="Proteomes" id="UP000501168">
    <property type="component" value="Chromosome"/>
</dbReference>
<gene>
    <name evidence="5" type="ORF">IPMB12_05220</name>
</gene>
<dbReference type="InterPro" id="IPR029017">
    <property type="entry name" value="Enolase-like_N"/>
</dbReference>
<keyword evidence="2" id="KW-0479">Metal-binding</keyword>
<comment type="cofactor">
    <cofactor evidence="1">
        <name>Mg(2+)</name>
        <dbReference type="ChEBI" id="CHEBI:18420"/>
    </cofactor>
</comment>
<dbReference type="InterPro" id="IPR029065">
    <property type="entry name" value="Enolase_C-like"/>
</dbReference>
<dbReference type="PANTHER" id="PTHR13794">
    <property type="entry name" value="ENOLASE SUPERFAMILY, MANDELATE RACEMASE"/>
    <property type="match status" value="1"/>
</dbReference>
<feature type="domain" description="Mandelate racemase/muconate lactonizing enzyme C-terminal" evidence="4">
    <location>
        <begin position="156"/>
        <end position="247"/>
    </location>
</feature>
<dbReference type="InParanoid" id="A0A6G9IA68"/>
<dbReference type="SFLD" id="SFLDS00001">
    <property type="entry name" value="Enolase"/>
    <property type="match status" value="1"/>
</dbReference>
<evidence type="ECO:0000259" key="4">
    <source>
        <dbReference type="SMART" id="SM00922"/>
    </source>
</evidence>
<protein>
    <submittedName>
        <fullName evidence="5">Mandelate racemase/muconate lactonizing enzyme family protein</fullName>
    </submittedName>
</protein>
<dbReference type="InterPro" id="IPR036849">
    <property type="entry name" value="Enolase-like_C_sf"/>
</dbReference>
<dbReference type="Gene3D" id="3.30.390.10">
    <property type="entry name" value="Enolase-like, N-terminal domain"/>
    <property type="match status" value="1"/>
</dbReference>
<sequence length="376" mass="41508">MRIIKLEIMRLAMPFETGREVSKQAGGDVYNAASPELSKMESLLVTLTTDTGLTGWGESFGHLINPVTFSALKDSVGRFFMGKQVPTTKQELVTLMDQAKYAFHAFGCGGPVMYALSGIDIALWDLLAKQAGKPLYQYLGGNRSVIGGYASLVRYEDKVEQHVKRALADGFTEIKLHEIEVPYIQAARDALPVDGKLMVDVNCPWTLEQTENLAPQLRTLNLTWLEEPLFPPNDLKKLAKLREQGIPIAAGENIDGVQGIEAHLMTQSVDILQPSVAKIGGISAMLATFELAKQYNIKVVPHCFYYGAGLLATAHLISLLDESVKVELPYIQWSTHLFPEMKIGPVFNLPDKPGLGFEPDIEVLQNHLIAYVNLEI</sequence>
<dbReference type="Pfam" id="PF02746">
    <property type="entry name" value="MR_MLE_N"/>
    <property type="match status" value="1"/>
</dbReference>
<keyword evidence="6" id="KW-1185">Reference proteome</keyword>
<dbReference type="InterPro" id="IPR046945">
    <property type="entry name" value="RHMD-like"/>
</dbReference>
<dbReference type="GO" id="GO:0000287">
    <property type="term" value="F:magnesium ion binding"/>
    <property type="evidence" value="ECO:0007669"/>
    <property type="project" value="TreeGrafter"/>
</dbReference>
<dbReference type="PANTHER" id="PTHR13794:SF58">
    <property type="entry name" value="MITOCHONDRIAL ENOLASE SUPERFAMILY MEMBER 1"/>
    <property type="match status" value="1"/>
</dbReference>
<dbReference type="GO" id="GO:0016836">
    <property type="term" value="F:hydro-lyase activity"/>
    <property type="evidence" value="ECO:0007669"/>
    <property type="project" value="TreeGrafter"/>
</dbReference>
<evidence type="ECO:0000313" key="6">
    <source>
        <dbReference type="Proteomes" id="UP000501168"/>
    </source>
</evidence>
<dbReference type="Pfam" id="PF13378">
    <property type="entry name" value="MR_MLE_C"/>
    <property type="match status" value="1"/>
</dbReference>
<accession>A0A6G9IA68</accession>
<dbReference type="KEGG" id="orb:IPMB12_05220"/>
<dbReference type="SMART" id="SM00922">
    <property type="entry name" value="MR_MLE"/>
    <property type="match status" value="1"/>
</dbReference>
<dbReference type="EMBL" id="CP050253">
    <property type="protein sequence ID" value="QIQ21128.1"/>
    <property type="molecule type" value="Genomic_DNA"/>
</dbReference>
<proteinExistence type="predicted"/>
<dbReference type="SUPFAM" id="SSF51604">
    <property type="entry name" value="Enolase C-terminal domain-like"/>
    <property type="match status" value="1"/>
</dbReference>
<dbReference type="AlphaFoldDB" id="A0A6G9IA68"/>
<evidence type="ECO:0000256" key="3">
    <source>
        <dbReference type="ARBA" id="ARBA00022842"/>
    </source>
</evidence>
<evidence type="ECO:0000313" key="5">
    <source>
        <dbReference type="EMBL" id="QIQ21128.1"/>
    </source>
</evidence>
<dbReference type="Gene3D" id="3.20.20.120">
    <property type="entry name" value="Enolase-like C-terminal domain"/>
    <property type="match status" value="1"/>
</dbReference>
<keyword evidence="3" id="KW-0460">Magnesium</keyword>
<dbReference type="SUPFAM" id="SSF54826">
    <property type="entry name" value="Enolase N-terminal domain-like"/>
    <property type="match status" value="1"/>
</dbReference>
<evidence type="ECO:0000256" key="1">
    <source>
        <dbReference type="ARBA" id="ARBA00001946"/>
    </source>
</evidence>
<organism evidence="5 6">
    <name type="scientific">Zophobihabitans entericus</name>
    <dbReference type="NCBI Taxonomy" id="1635327"/>
    <lineage>
        <taxon>Bacteria</taxon>
        <taxon>Pseudomonadati</taxon>
        <taxon>Pseudomonadota</taxon>
        <taxon>Gammaproteobacteria</taxon>
        <taxon>Orbales</taxon>
        <taxon>Orbaceae</taxon>
        <taxon>Zophobihabitans</taxon>
    </lineage>
</organism>
<name>A0A6G9IA68_9GAMM</name>